<gene>
    <name evidence="1" type="ORF">HS096_02600</name>
</gene>
<proteinExistence type="predicted"/>
<evidence type="ECO:0000313" key="1">
    <source>
        <dbReference type="EMBL" id="MBE7525254.1"/>
    </source>
</evidence>
<accession>A0A928TSD9</accession>
<sequence>MSSTNYLIEWDSINAGGDDVSSSTNFQIRDTLGQFVSGDGQSTNFQLRAGYRVGETQEPFLSIDNGTQENSTETTWTSFSSSTNQVDVGNPTVFTVDNYIGLVENKGFGQFLVFGKITGIAGSTITVDKWDGDTNLLSSSPAGGNDFAYKANGNVAALGVQAPGQESTSFTLTSIATNAQNGYTVTVGTDGDLRSGSSTIRNVADGTVTAGNEEYGGEVVGSSATGTGMDFALTTSTRDIQLGSAHASDERTGLIYKLSIDVSTPTGNFSHNVQYRLTANF</sequence>
<protein>
    <submittedName>
        <fullName evidence="1">Uncharacterized protein</fullName>
    </submittedName>
</protein>
<name>A0A928TSD9_UNCKA</name>
<dbReference type="AlphaFoldDB" id="A0A928TSD9"/>
<organism evidence="1 2">
    <name type="scientific">candidate division WWE3 bacterium</name>
    <dbReference type="NCBI Taxonomy" id="2053526"/>
    <lineage>
        <taxon>Bacteria</taxon>
        <taxon>Katanobacteria</taxon>
    </lineage>
</organism>
<comment type="caution">
    <text evidence="1">The sequence shown here is derived from an EMBL/GenBank/DDBJ whole genome shotgun (WGS) entry which is preliminary data.</text>
</comment>
<evidence type="ECO:0000313" key="2">
    <source>
        <dbReference type="Proteomes" id="UP000710385"/>
    </source>
</evidence>
<dbReference type="EMBL" id="JABTTY010000001">
    <property type="protein sequence ID" value="MBE7525254.1"/>
    <property type="molecule type" value="Genomic_DNA"/>
</dbReference>
<dbReference type="Proteomes" id="UP000710385">
    <property type="component" value="Unassembled WGS sequence"/>
</dbReference>
<reference evidence="1" key="1">
    <citation type="submission" date="2020-05" db="EMBL/GenBank/DDBJ databases">
        <title>High-Quality Genomes of Partial-Nitritation/Anammox System by Hierarchical Clustering Based Hybrid Assembly.</title>
        <authorList>
            <person name="Liu L."/>
            <person name="Wang Y."/>
            <person name="Che Y."/>
            <person name="Chen Y."/>
            <person name="Xia Y."/>
            <person name="Luo R."/>
            <person name="Cheng S.H."/>
            <person name="Zheng C."/>
            <person name="Zhang T."/>
        </authorList>
    </citation>
    <scope>NUCLEOTIDE SEQUENCE</scope>
    <source>
        <strain evidence="1">H1_PAT1</strain>
    </source>
</reference>